<dbReference type="RefSeq" id="WP_183617309.1">
    <property type="nucleotide sequence ID" value="NZ_JACIDY010000005.1"/>
</dbReference>
<evidence type="ECO:0000313" key="1">
    <source>
        <dbReference type="EMBL" id="MBB3940724.1"/>
    </source>
</evidence>
<gene>
    <name evidence="1" type="ORF">GGR39_002381</name>
</gene>
<accession>A0A7W6FYQ0</accession>
<evidence type="ECO:0008006" key="3">
    <source>
        <dbReference type="Google" id="ProtNLM"/>
    </source>
</evidence>
<evidence type="ECO:0000313" key="2">
    <source>
        <dbReference type="Proteomes" id="UP000561459"/>
    </source>
</evidence>
<dbReference type="AlphaFoldDB" id="A0A7W6FYQ0"/>
<dbReference type="Gene3D" id="1.10.3210.10">
    <property type="entry name" value="Hypothetical protein af1432"/>
    <property type="match status" value="1"/>
</dbReference>
<dbReference type="EMBL" id="JACIDY010000005">
    <property type="protein sequence ID" value="MBB3940724.1"/>
    <property type="molecule type" value="Genomic_DNA"/>
</dbReference>
<reference evidence="1 2" key="1">
    <citation type="submission" date="2020-08" db="EMBL/GenBank/DDBJ databases">
        <title>Genomic Encyclopedia of Type Strains, Phase IV (KMG-IV): sequencing the most valuable type-strain genomes for metagenomic binning, comparative biology and taxonomic classification.</title>
        <authorList>
            <person name="Goeker M."/>
        </authorList>
    </citation>
    <scope>NUCLEOTIDE SEQUENCE [LARGE SCALE GENOMIC DNA]</scope>
    <source>
        <strain evidence="1 2">DSM 27568</strain>
    </source>
</reference>
<organism evidence="1 2">
    <name type="scientific">Novosphingobium fluoreni</name>
    <dbReference type="NCBI Taxonomy" id="1391222"/>
    <lineage>
        <taxon>Bacteria</taxon>
        <taxon>Pseudomonadati</taxon>
        <taxon>Pseudomonadota</taxon>
        <taxon>Alphaproteobacteria</taxon>
        <taxon>Sphingomonadales</taxon>
        <taxon>Sphingomonadaceae</taxon>
        <taxon>Novosphingobium</taxon>
    </lineage>
</organism>
<protein>
    <recommendedName>
        <fullName evidence="3">Phosphohydrolase</fullName>
    </recommendedName>
</protein>
<proteinExistence type="predicted"/>
<dbReference type="Proteomes" id="UP000561459">
    <property type="component" value="Unassembled WGS sequence"/>
</dbReference>
<keyword evidence="2" id="KW-1185">Reference proteome</keyword>
<name>A0A7W6FYQ0_9SPHN</name>
<comment type="caution">
    <text evidence="1">The sequence shown here is derived from an EMBL/GenBank/DDBJ whole genome shotgun (WGS) entry which is preliminary data.</text>
</comment>
<sequence length="190" mass="20869">MIASSDYASTILTADGNYLDYLAIDPSVFTLNAIARGLANTCRFAGQCWPFYSVAEHSIWVSRLVPAEHALAGLLHDAAEAFITDMPKPLKELLPDYKSFEARIEATLFPHLGLAVALPGDVKTADRVMLATEQRALMRNRDAWKYTAETTPLEIKLACYSPQEAYYAFIERAEELGFGNPVASYANAGA</sequence>
<dbReference type="SUPFAM" id="SSF109604">
    <property type="entry name" value="HD-domain/PDEase-like"/>
    <property type="match status" value="1"/>
</dbReference>